<dbReference type="EMBL" id="JASWJB010000174">
    <property type="protein sequence ID" value="KAK2594296.1"/>
    <property type="molecule type" value="Genomic_DNA"/>
</dbReference>
<feature type="region of interest" description="Disordered" evidence="1">
    <location>
        <begin position="1"/>
        <end position="44"/>
    </location>
</feature>
<evidence type="ECO:0000313" key="2">
    <source>
        <dbReference type="EMBL" id="KAK2594296.1"/>
    </source>
</evidence>
<gene>
    <name evidence="2" type="ORF">QQS21_008002</name>
</gene>
<proteinExistence type="predicted"/>
<accession>A0AAJ0FRK7</accession>
<feature type="compositionally biased region" description="Basic and acidic residues" evidence="1">
    <location>
        <begin position="1"/>
        <end position="14"/>
    </location>
</feature>
<reference evidence="2" key="1">
    <citation type="submission" date="2023-06" db="EMBL/GenBank/DDBJ databases">
        <title>Conoideocrella luteorostrata (Hypocreales: Clavicipitaceae), a potential biocontrol fungus for elongate hemlock scale in United States Christmas tree production areas.</title>
        <authorList>
            <person name="Barrett H."/>
            <person name="Lovett B."/>
            <person name="Macias A.M."/>
            <person name="Stajich J.E."/>
            <person name="Kasson M.T."/>
        </authorList>
    </citation>
    <scope>NUCLEOTIDE SEQUENCE</scope>
    <source>
        <strain evidence="2">ARSEF 14590</strain>
    </source>
</reference>
<comment type="caution">
    <text evidence="2">The sequence shown here is derived from an EMBL/GenBank/DDBJ whole genome shotgun (WGS) entry which is preliminary data.</text>
</comment>
<dbReference type="AlphaFoldDB" id="A0AAJ0FRK7"/>
<evidence type="ECO:0000313" key="3">
    <source>
        <dbReference type="Proteomes" id="UP001251528"/>
    </source>
</evidence>
<sequence length="115" mass="12762">MADLRKSERKRSEEPSWTSQTSKRLKRADDAAQDSPPPQRIKSTAVREISNFLPAFGDGLSKVWPTPRALQELDRRNKAKLATRSSAGGGAILTDLARFVRRGGPDLRHLRALGL</sequence>
<organism evidence="2 3">
    <name type="scientific">Conoideocrella luteorostrata</name>
    <dbReference type="NCBI Taxonomy" id="1105319"/>
    <lineage>
        <taxon>Eukaryota</taxon>
        <taxon>Fungi</taxon>
        <taxon>Dikarya</taxon>
        <taxon>Ascomycota</taxon>
        <taxon>Pezizomycotina</taxon>
        <taxon>Sordariomycetes</taxon>
        <taxon>Hypocreomycetidae</taxon>
        <taxon>Hypocreales</taxon>
        <taxon>Clavicipitaceae</taxon>
        <taxon>Conoideocrella</taxon>
    </lineage>
</organism>
<keyword evidence="3" id="KW-1185">Reference proteome</keyword>
<protein>
    <submittedName>
        <fullName evidence="2">Uncharacterized protein</fullName>
    </submittedName>
</protein>
<dbReference type="Proteomes" id="UP001251528">
    <property type="component" value="Unassembled WGS sequence"/>
</dbReference>
<evidence type="ECO:0000256" key="1">
    <source>
        <dbReference type="SAM" id="MobiDB-lite"/>
    </source>
</evidence>
<name>A0AAJ0FRK7_9HYPO</name>